<reference evidence="3 4" key="1">
    <citation type="submission" date="2024-11" db="EMBL/GenBank/DDBJ databases">
        <title>Adaptive evolution of stress response genes in parasites aligns with host niche diversity.</title>
        <authorList>
            <person name="Hahn C."/>
            <person name="Resl P."/>
        </authorList>
    </citation>
    <scope>NUCLEOTIDE SEQUENCE [LARGE SCALE GENOMIC DNA]</scope>
    <source>
        <strain evidence="3">EGGRZ-B1_66</strain>
        <tissue evidence="3">Body</tissue>
    </source>
</reference>
<gene>
    <name evidence="3" type="ORF">Ciccas_012049</name>
</gene>
<sequence length="360" mass="40972">MQPSFTEELNILNRKLVRYSAPITIESHLNLIEELSKMQPPTPPVSLASDCEDSSFGLRSSIRSSINSVVSLFTSGKEKPAQEEEDTDSMSEFITELRNQHISEVMDAEKPVSKSAYTSVYKSPEGIKLTSTEKQDPVLCEELLLLANEQQSLLENQRHRLASLQTELNHFKIQHELRRSLQLHDSRRNRCTYQVPKKGDVSLHSIEESELYQTAIQDLEAIPAAPLIEPDFLLPRLDKSDPKFMAVIPESELETEKWKVCVIKMLPENYLTRTLIAAEVRSAALHGQVDLSDEKCAGPSTMEEKAEAQPDKSEIKPTFVKKLLAKVPRTKSSEKEQGEESKKPNFIKRNLRFKRTRKEE</sequence>
<name>A0ABD2PQR8_9PLAT</name>
<keyword evidence="1" id="KW-0175">Coiled coil</keyword>
<proteinExistence type="predicted"/>
<comment type="caution">
    <text evidence="3">The sequence shown here is derived from an EMBL/GenBank/DDBJ whole genome shotgun (WGS) entry which is preliminary data.</text>
</comment>
<evidence type="ECO:0000313" key="4">
    <source>
        <dbReference type="Proteomes" id="UP001626550"/>
    </source>
</evidence>
<feature type="region of interest" description="Disordered" evidence="2">
    <location>
        <begin position="293"/>
        <end position="360"/>
    </location>
</feature>
<feature type="compositionally biased region" description="Basic and acidic residues" evidence="2">
    <location>
        <begin position="293"/>
        <end position="315"/>
    </location>
</feature>
<dbReference type="EMBL" id="JBJKFK010003952">
    <property type="protein sequence ID" value="KAL3309403.1"/>
    <property type="molecule type" value="Genomic_DNA"/>
</dbReference>
<organism evidence="3 4">
    <name type="scientific">Cichlidogyrus casuarinus</name>
    <dbReference type="NCBI Taxonomy" id="1844966"/>
    <lineage>
        <taxon>Eukaryota</taxon>
        <taxon>Metazoa</taxon>
        <taxon>Spiralia</taxon>
        <taxon>Lophotrochozoa</taxon>
        <taxon>Platyhelminthes</taxon>
        <taxon>Monogenea</taxon>
        <taxon>Monopisthocotylea</taxon>
        <taxon>Dactylogyridea</taxon>
        <taxon>Ancyrocephalidae</taxon>
        <taxon>Cichlidogyrus</taxon>
    </lineage>
</organism>
<feature type="coiled-coil region" evidence="1">
    <location>
        <begin position="147"/>
        <end position="174"/>
    </location>
</feature>
<feature type="compositionally biased region" description="Basic and acidic residues" evidence="2">
    <location>
        <begin position="331"/>
        <end position="343"/>
    </location>
</feature>
<evidence type="ECO:0000313" key="3">
    <source>
        <dbReference type="EMBL" id="KAL3309403.1"/>
    </source>
</evidence>
<dbReference type="AlphaFoldDB" id="A0ABD2PQR8"/>
<feature type="compositionally biased region" description="Basic residues" evidence="2">
    <location>
        <begin position="345"/>
        <end position="360"/>
    </location>
</feature>
<protein>
    <submittedName>
        <fullName evidence="3">Uncharacterized protein</fullName>
    </submittedName>
</protein>
<evidence type="ECO:0000256" key="1">
    <source>
        <dbReference type="SAM" id="Coils"/>
    </source>
</evidence>
<accession>A0ABD2PQR8</accession>
<evidence type="ECO:0000256" key="2">
    <source>
        <dbReference type="SAM" id="MobiDB-lite"/>
    </source>
</evidence>
<keyword evidence="4" id="KW-1185">Reference proteome</keyword>
<dbReference type="Proteomes" id="UP001626550">
    <property type="component" value="Unassembled WGS sequence"/>
</dbReference>